<accession>A0ACC0VWL3</accession>
<proteinExistence type="predicted"/>
<gene>
    <name evidence="1" type="ORF">PsorP6_010114</name>
</gene>
<protein>
    <submittedName>
        <fullName evidence="1">Uncharacterized protein</fullName>
    </submittedName>
</protein>
<sequence length="371" mass="41718">MQNVLAPLLEVVNLMVTSVSYRISVPVAKKNAIEKEIRLLDAVTQFFVSCTPKSLSFRSCTSFVVNQLEIALRGQQRQRLKLPWPMLMQWVVCLATFLGQLDPQHMELGRRTFVALISVLKQLPVEFTKGDQMDYVLINLSNIFDVAGVPSSSMTEDERKRMRAKTRFDALAAADQLAFRREAIDLAHINSFFVSTALASVEDKAHEQQLKLVHHVCRTLLAMKLGNSLSKILTSTLAKVHAGGTMNLMKMHVIMLLYRVCIASATRSAEERADIPVEMERELVDLNVKILVNCMRSSATEHFDATNARDQELLLVETCISTLVLGEINLFTMFLDKLVVGQEPEQVVTHRLRVLQALGRTSSLAGPFRRH</sequence>
<evidence type="ECO:0000313" key="1">
    <source>
        <dbReference type="EMBL" id="KAI9910128.1"/>
    </source>
</evidence>
<comment type="caution">
    <text evidence="1">The sequence shown here is derived from an EMBL/GenBank/DDBJ whole genome shotgun (WGS) entry which is preliminary data.</text>
</comment>
<reference evidence="1 2" key="1">
    <citation type="journal article" date="2022" name="bioRxiv">
        <title>The genome of the oomycete Peronosclerospora sorghi, a cosmopolitan pathogen of maize and sorghum, is inflated with dispersed pseudogenes.</title>
        <authorList>
            <person name="Fletcher K."/>
            <person name="Martin F."/>
            <person name="Isakeit T."/>
            <person name="Cavanaugh K."/>
            <person name="Magill C."/>
            <person name="Michelmore R."/>
        </authorList>
    </citation>
    <scope>NUCLEOTIDE SEQUENCE [LARGE SCALE GENOMIC DNA]</scope>
    <source>
        <strain evidence="1">P6</strain>
    </source>
</reference>
<organism evidence="1 2">
    <name type="scientific">Peronosclerospora sorghi</name>
    <dbReference type="NCBI Taxonomy" id="230839"/>
    <lineage>
        <taxon>Eukaryota</taxon>
        <taxon>Sar</taxon>
        <taxon>Stramenopiles</taxon>
        <taxon>Oomycota</taxon>
        <taxon>Peronosporomycetes</taxon>
        <taxon>Peronosporales</taxon>
        <taxon>Peronosporaceae</taxon>
        <taxon>Peronosclerospora</taxon>
    </lineage>
</organism>
<evidence type="ECO:0000313" key="2">
    <source>
        <dbReference type="Proteomes" id="UP001163321"/>
    </source>
</evidence>
<dbReference type="EMBL" id="CM047585">
    <property type="protein sequence ID" value="KAI9910128.1"/>
    <property type="molecule type" value="Genomic_DNA"/>
</dbReference>
<name>A0ACC0VWL3_9STRA</name>
<keyword evidence="2" id="KW-1185">Reference proteome</keyword>
<dbReference type="Proteomes" id="UP001163321">
    <property type="component" value="Chromosome 6"/>
</dbReference>